<dbReference type="AlphaFoldDB" id="A0AAW2SN75"/>
<reference evidence="5" key="1">
    <citation type="submission" date="2020-06" db="EMBL/GenBank/DDBJ databases">
        <authorList>
            <person name="Li T."/>
            <person name="Hu X."/>
            <person name="Zhang T."/>
            <person name="Song X."/>
            <person name="Zhang H."/>
            <person name="Dai N."/>
            <person name="Sheng W."/>
            <person name="Hou X."/>
            <person name="Wei L."/>
        </authorList>
    </citation>
    <scope>NUCLEOTIDE SEQUENCE</scope>
    <source>
        <strain evidence="5">KEN1</strain>
        <tissue evidence="5">Leaf</tissue>
    </source>
</reference>
<dbReference type="GO" id="GO:0010333">
    <property type="term" value="F:terpene synthase activity"/>
    <property type="evidence" value="ECO:0007669"/>
    <property type="project" value="InterPro"/>
</dbReference>
<dbReference type="PANTHER" id="PTHR31739:SF33">
    <property type="entry name" value="CIS-ABIENOL SYNTHASE, CHLOROPLASTIC"/>
    <property type="match status" value="1"/>
</dbReference>
<evidence type="ECO:0000256" key="3">
    <source>
        <dbReference type="ARBA" id="ARBA00022842"/>
    </source>
</evidence>
<evidence type="ECO:0000256" key="2">
    <source>
        <dbReference type="ARBA" id="ARBA00006333"/>
    </source>
</evidence>
<dbReference type="PANTHER" id="PTHR31739">
    <property type="entry name" value="ENT-COPALYL DIPHOSPHATE SYNTHASE, CHLOROPLASTIC"/>
    <property type="match status" value="1"/>
</dbReference>
<gene>
    <name evidence="5" type="ORF">Slati_4358700</name>
</gene>
<keyword evidence="4" id="KW-0456">Lyase</keyword>
<reference evidence="5" key="2">
    <citation type="journal article" date="2024" name="Plant">
        <title>Genomic evolution and insights into agronomic trait innovations of Sesamum species.</title>
        <authorList>
            <person name="Miao H."/>
            <person name="Wang L."/>
            <person name="Qu L."/>
            <person name="Liu H."/>
            <person name="Sun Y."/>
            <person name="Le M."/>
            <person name="Wang Q."/>
            <person name="Wei S."/>
            <person name="Zheng Y."/>
            <person name="Lin W."/>
            <person name="Duan Y."/>
            <person name="Cao H."/>
            <person name="Xiong S."/>
            <person name="Wang X."/>
            <person name="Wei L."/>
            <person name="Li C."/>
            <person name="Ma Q."/>
            <person name="Ju M."/>
            <person name="Zhao R."/>
            <person name="Li G."/>
            <person name="Mu C."/>
            <person name="Tian Q."/>
            <person name="Mei H."/>
            <person name="Zhang T."/>
            <person name="Gao T."/>
            <person name="Zhang H."/>
        </authorList>
    </citation>
    <scope>NUCLEOTIDE SEQUENCE</scope>
    <source>
        <strain evidence="5">KEN1</strain>
    </source>
</reference>
<keyword evidence="3" id="KW-0460">Magnesium</keyword>
<evidence type="ECO:0000313" key="5">
    <source>
        <dbReference type="EMBL" id="KAL0393925.1"/>
    </source>
</evidence>
<protein>
    <submittedName>
        <fullName evidence="5">Ent-kaur-16-ene synthase, chloroplastic</fullName>
    </submittedName>
</protein>
<organism evidence="5">
    <name type="scientific">Sesamum latifolium</name>
    <dbReference type="NCBI Taxonomy" id="2727402"/>
    <lineage>
        <taxon>Eukaryota</taxon>
        <taxon>Viridiplantae</taxon>
        <taxon>Streptophyta</taxon>
        <taxon>Embryophyta</taxon>
        <taxon>Tracheophyta</taxon>
        <taxon>Spermatophyta</taxon>
        <taxon>Magnoliopsida</taxon>
        <taxon>eudicotyledons</taxon>
        <taxon>Gunneridae</taxon>
        <taxon>Pentapetalae</taxon>
        <taxon>asterids</taxon>
        <taxon>lamiids</taxon>
        <taxon>Lamiales</taxon>
        <taxon>Pedaliaceae</taxon>
        <taxon>Sesamum</taxon>
    </lineage>
</organism>
<sequence>MMIDYANDLHLTLPFHQHFLDSMFSNRHSEIKRNRNLEYVTEGLGESFDWNKSLTQQRSNGSLFNSPATTAAAFIHTQDNNCFQYLH</sequence>
<comment type="pathway">
    <text evidence="1">Secondary metabolite biosynthesis; terpenoid biosynthesis.</text>
</comment>
<dbReference type="EMBL" id="JACGWN010000016">
    <property type="protein sequence ID" value="KAL0393925.1"/>
    <property type="molecule type" value="Genomic_DNA"/>
</dbReference>
<comment type="caution">
    <text evidence="5">The sequence shown here is derived from an EMBL/GenBank/DDBJ whole genome shotgun (WGS) entry which is preliminary data.</text>
</comment>
<name>A0AAW2SN75_9LAMI</name>
<comment type="similarity">
    <text evidence="2">Belongs to the terpene synthase family.</text>
</comment>
<evidence type="ECO:0000256" key="4">
    <source>
        <dbReference type="ARBA" id="ARBA00023239"/>
    </source>
</evidence>
<dbReference type="Gene3D" id="1.50.10.160">
    <property type="match status" value="1"/>
</dbReference>
<dbReference type="GO" id="GO:0000287">
    <property type="term" value="F:magnesium ion binding"/>
    <property type="evidence" value="ECO:0007669"/>
    <property type="project" value="TreeGrafter"/>
</dbReference>
<proteinExistence type="inferred from homology"/>
<dbReference type="GO" id="GO:0009507">
    <property type="term" value="C:chloroplast"/>
    <property type="evidence" value="ECO:0007669"/>
    <property type="project" value="TreeGrafter"/>
</dbReference>
<dbReference type="GO" id="GO:0009686">
    <property type="term" value="P:gibberellin biosynthetic process"/>
    <property type="evidence" value="ECO:0007669"/>
    <property type="project" value="TreeGrafter"/>
</dbReference>
<evidence type="ECO:0000256" key="1">
    <source>
        <dbReference type="ARBA" id="ARBA00004721"/>
    </source>
</evidence>
<accession>A0AAW2SN75</accession>
<dbReference type="InterPro" id="IPR050148">
    <property type="entry name" value="Terpene_synthase-like"/>
</dbReference>